<name>A0A813SN25_9BILA</name>
<feature type="region of interest" description="Disordered" evidence="1">
    <location>
        <begin position="1"/>
        <end position="83"/>
    </location>
</feature>
<protein>
    <submittedName>
        <fullName evidence="2">Uncharacterized protein</fullName>
    </submittedName>
</protein>
<dbReference type="AlphaFoldDB" id="A0A813SN25"/>
<dbReference type="Gene3D" id="2.60.120.260">
    <property type="entry name" value="Galactose-binding domain-like"/>
    <property type="match status" value="1"/>
</dbReference>
<dbReference type="EMBL" id="CAJNOG010000029">
    <property type="protein sequence ID" value="CAF0797448.1"/>
    <property type="molecule type" value="Genomic_DNA"/>
</dbReference>
<feature type="compositionally biased region" description="Low complexity" evidence="1">
    <location>
        <begin position="1"/>
        <end position="73"/>
    </location>
</feature>
<evidence type="ECO:0000313" key="3">
    <source>
        <dbReference type="Proteomes" id="UP000663845"/>
    </source>
</evidence>
<dbReference type="Proteomes" id="UP000663845">
    <property type="component" value="Unassembled WGS sequence"/>
</dbReference>
<organism evidence="2 3">
    <name type="scientific">Adineta steineri</name>
    <dbReference type="NCBI Taxonomy" id="433720"/>
    <lineage>
        <taxon>Eukaryota</taxon>
        <taxon>Metazoa</taxon>
        <taxon>Spiralia</taxon>
        <taxon>Gnathifera</taxon>
        <taxon>Rotifera</taxon>
        <taxon>Eurotatoria</taxon>
        <taxon>Bdelloidea</taxon>
        <taxon>Adinetida</taxon>
        <taxon>Adinetidae</taxon>
        <taxon>Adineta</taxon>
    </lineage>
</organism>
<reference evidence="2" key="1">
    <citation type="submission" date="2021-02" db="EMBL/GenBank/DDBJ databases">
        <authorList>
            <person name="Nowell W R."/>
        </authorList>
    </citation>
    <scope>NUCLEOTIDE SEQUENCE</scope>
</reference>
<feature type="compositionally biased region" description="Polar residues" evidence="1">
    <location>
        <begin position="74"/>
        <end position="83"/>
    </location>
</feature>
<sequence length="217" mass="23029">MSTSTTSTSTASPSPTSTSTTSASSRTTSTSTSTISQTTATTRSTTSTSTSTSTTSTTSTTSVITSTTPTMTTQNPELNSLSDKNINDNTWTLFNCTYMPATSGNLTLKFTMTASDKHDWYLDDVSMKNSTLVEMLTNGDFESSPTLIGWNTGSGGAISSTQSHSSSHSFYVSSNTVWVSQSFSVISGVVYTVSYWVYFDKKSPGNDNNAVLDVTMS</sequence>
<comment type="caution">
    <text evidence="2">The sequence shown here is derived from an EMBL/GenBank/DDBJ whole genome shotgun (WGS) entry which is preliminary data.</text>
</comment>
<gene>
    <name evidence="2" type="ORF">JYZ213_LOCUS5068</name>
</gene>
<proteinExistence type="predicted"/>
<evidence type="ECO:0000313" key="2">
    <source>
        <dbReference type="EMBL" id="CAF0797448.1"/>
    </source>
</evidence>
<evidence type="ECO:0000256" key="1">
    <source>
        <dbReference type="SAM" id="MobiDB-lite"/>
    </source>
</evidence>
<accession>A0A813SN25</accession>